<proteinExistence type="inferred from homology"/>
<feature type="domain" description="Ricin B lectin" evidence="14">
    <location>
        <begin position="438"/>
        <end position="560"/>
    </location>
</feature>
<dbReference type="UniPathway" id="UPA00378"/>
<evidence type="ECO:0000256" key="6">
    <source>
        <dbReference type="ARBA" id="ARBA00022968"/>
    </source>
</evidence>
<dbReference type="GO" id="GO:0030246">
    <property type="term" value="F:carbohydrate binding"/>
    <property type="evidence" value="ECO:0007669"/>
    <property type="project" value="UniProtKB-KW"/>
</dbReference>
<dbReference type="PROSITE" id="PS50231">
    <property type="entry name" value="RICIN_B_LECTIN"/>
    <property type="match status" value="1"/>
</dbReference>
<dbReference type="Pfam" id="PF00535">
    <property type="entry name" value="Glycos_transf_2"/>
    <property type="match status" value="1"/>
</dbReference>
<comment type="subcellular location">
    <subcellularLocation>
        <location evidence="2 13">Golgi apparatus membrane</location>
        <topology evidence="2 13">Single-pass type II membrane protein</topology>
    </subcellularLocation>
</comment>
<evidence type="ECO:0000256" key="1">
    <source>
        <dbReference type="ARBA" id="ARBA00001936"/>
    </source>
</evidence>
<evidence type="ECO:0000259" key="14">
    <source>
        <dbReference type="SMART" id="SM00458"/>
    </source>
</evidence>
<dbReference type="InterPro" id="IPR029044">
    <property type="entry name" value="Nucleotide-diphossugar_trans"/>
</dbReference>
<evidence type="ECO:0000256" key="13">
    <source>
        <dbReference type="RuleBase" id="RU361242"/>
    </source>
</evidence>
<comment type="pathway">
    <text evidence="13">Protein modification; protein glycosylation.</text>
</comment>
<dbReference type="RefSeq" id="XP_026679251.1">
    <property type="nucleotide sequence ID" value="XM_026823450.1"/>
</dbReference>
<dbReference type="AlphaFoldDB" id="A0A3Q0ISK2"/>
<comment type="similarity">
    <text evidence="3 13">Belongs to the glycosyltransferase 2 family. GalNAc-T subfamily.</text>
</comment>
<keyword evidence="12 13" id="KW-0464">Manganese</keyword>
<dbReference type="SMART" id="SM00458">
    <property type="entry name" value="RICIN"/>
    <property type="match status" value="1"/>
</dbReference>
<comment type="cofactor">
    <cofactor evidence="1 13">
        <name>Mn(2+)</name>
        <dbReference type="ChEBI" id="CHEBI:29035"/>
    </cofactor>
</comment>
<dbReference type="CTD" id="48775"/>
<dbReference type="KEGG" id="dci:103508975"/>
<evidence type="ECO:0000256" key="5">
    <source>
        <dbReference type="ARBA" id="ARBA00022734"/>
    </source>
</evidence>
<dbReference type="GO" id="GO:0006493">
    <property type="term" value="P:protein O-linked glycosylation"/>
    <property type="evidence" value="ECO:0007669"/>
    <property type="project" value="UniProtKB-ARBA"/>
</dbReference>
<evidence type="ECO:0000256" key="7">
    <source>
        <dbReference type="ARBA" id="ARBA00022989"/>
    </source>
</evidence>
<keyword evidence="5 13" id="KW-0430">Lectin</keyword>
<gene>
    <name evidence="16" type="primary">LOC103508975</name>
</gene>
<evidence type="ECO:0000256" key="10">
    <source>
        <dbReference type="ARBA" id="ARBA00023157"/>
    </source>
</evidence>
<dbReference type="Pfam" id="PF00652">
    <property type="entry name" value="Ricin_B_lectin"/>
    <property type="match status" value="1"/>
</dbReference>
<dbReference type="InterPro" id="IPR035992">
    <property type="entry name" value="Ricin_B-like_lectins"/>
</dbReference>
<keyword evidence="4" id="KW-0812">Transmembrane</keyword>
<name>A0A3Q0ISK2_DIACI</name>
<dbReference type="SUPFAM" id="SSF53448">
    <property type="entry name" value="Nucleotide-diphospho-sugar transferases"/>
    <property type="match status" value="1"/>
</dbReference>
<accession>A0A3Q0ISK2</accession>
<keyword evidence="13" id="KW-0328">Glycosyltransferase</keyword>
<protein>
    <recommendedName>
        <fullName evidence="13">Polypeptide N-acetylgalactosaminyltransferase</fullName>
        <ecNumber evidence="13">2.4.1.-</ecNumber>
    </recommendedName>
    <alternativeName>
        <fullName evidence="13">Protein-UDP acetylgalactosaminyltransferase</fullName>
    </alternativeName>
</protein>
<keyword evidence="15" id="KW-1185">Reference proteome</keyword>
<dbReference type="InterPro" id="IPR045885">
    <property type="entry name" value="GalNAc-T"/>
</dbReference>
<dbReference type="STRING" id="121845.A0A3Q0ISK2"/>
<dbReference type="Gene3D" id="2.80.10.50">
    <property type="match status" value="1"/>
</dbReference>
<dbReference type="CDD" id="cd23440">
    <property type="entry name" value="beta-trefoil_Ricin_GALNT11"/>
    <property type="match status" value="1"/>
</dbReference>
<dbReference type="GO" id="GO:0005112">
    <property type="term" value="F:Notch binding"/>
    <property type="evidence" value="ECO:0007669"/>
    <property type="project" value="TreeGrafter"/>
</dbReference>
<dbReference type="GO" id="GO:0000139">
    <property type="term" value="C:Golgi membrane"/>
    <property type="evidence" value="ECO:0007669"/>
    <property type="project" value="UniProtKB-SubCell"/>
</dbReference>
<keyword evidence="9" id="KW-0472">Membrane</keyword>
<evidence type="ECO:0000256" key="4">
    <source>
        <dbReference type="ARBA" id="ARBA00022692"/>
    </source>
</evidence>
<organism evidence="15 16">
    <name type="scientific">Diaphorina citri</name>
    <name type="common">Asian citrus psyllid</name>
    <dbReference type="NCBI Taxonomy" id="121845"/>
    <lineage>
        <taxon>Eukaryota</taxon>
        <taxon>Metazoa</taxon>
        <taxon>Ecdysozoa</taxon>
        <taxon>Arthropoda</taxon>
        <taxon>Hexapoda</taxon>
        <taxon>Insecta</taxon>
        <taxon>Pterygota</taxon>
        <taxon>Neoptera</taxon>
        <taxon>Paraneoptera</taxon>
        <taxon>Hemiptera</taxon>
        <taxon>Sternorrhyncha</taxon>
        <taxon>Psylloidea</taxon>
        <taxon>Psyllidae</taxon>
        <taxon>Diaphorininae</taxon>
        <taxon>Diaphorina</taxon>
    </lineage>
</organism>
<keyword evidence="7" id="KW-1133">Transmembrane helix</keyword>
<dbReference type="GO" id="GO:0004653">
    <property type="term" value="F:polypeptide N-acetylgalactosaminyltransferase activity"/>
    <property type="evidence" value="ECO:0007669"/>
    <property type="project" value="TreeGrafter"/>
</dbReference>
<keyword evidence="6" id="KW-0735">Signal-anchor</keyword>
<keyword evidence="13" id="KW-0808">Transferase</keyword>
<dbReference type="EC" id="2.4.1.-" evidence="13"/>
<sequence length="563" mass="64487">LALYWSFISNTPPHRFISEHQKSHLKAQPVYQAEPDNKDDTLALGMVLNEQDLITRDEGYRYYGFNALISNKLSLDRKIPDTRNSLCANQTFPSTLPSTSVIICFYNEHPATLYRSVQTLLSRTGQSLLHEIILVNDFSEYPSNLHGEVETFVKGLNDGRVHLYRTSKREGLIRARMFGAKYATGKVLVFLDSHIEVNTHWLEPLLVPIAERTNTVTVPIIDIINADTFQYTSSALVRGGFNWGLHFKWENLPKGTLNSSEDFIKPILSPTMAGGLFAIDRQYFDSLGQYDAGLEIWGGENLELSFRIWMCGGSLAMIPCSRIGHVFRSRRPYNNGHNEDPLTRNSLRVAHVWMDEYIEHFLKQRPEARNIDYDYGDVTDRKQLRARLGCKSFKWYLDNVYPEMILPSDDEERLKKKWAQVEQPKFQPWYSRARNYTSHFHIRLSGTDLCLTSKVDKTKGSPLVLKKCDELSKTQRWSKTDKSELVLAELLCLDAGATKPKLTKCHEMGGSQEWNFVLRDKTPIYSPATGTCLGSKNRLENTVIVMEMCAQHKDTSWDLVPVS</sequence>
<evidence type="ECO:0000313" key="15">
    <source>
        <dbReference type="Proteomes" id="UP000079169"/>
    </source>
</evidence>
<evidence type="ECO:0000256" key="9">
    <source>
        <dbReference type="ARBA" id="ARBA00023136"/>
    </source>
</evidence>
<keyword evidence="8 13" id="KW-0333">Golgi apparatus</keyword>
<evidence type="ECO:0000313" key="16">
    <source>
        <dbReference type="RefSeq" id="XP_026679251.1"/>
    </source>
</evidence>
<keyword evidence="11" id="KW-0325">Glycoprotein</keyword>
<feature type="non-terminal residue" evidence="16">
    <location>
        <position position="1"/>
    </location>
</feature>
<evidence type="ECO:0000256" key="12">
    <source>
        <dbReference type="ARBA" id="ARBA00023211"/>
    </source>
</evidence>
<dbReference type="GeneID" id="103508975"/>
<dbReference type="Proteomes" id="UP000079169">
    <property type="component" value="Unplaced"/>
</dbReference>
<dbReference type="PaxDb" id="121845-A0A3Q0ISK2"/>
<dbReference type="InterPro" id="IPR000772">
    <property type="entry name" value="Ricin_B_lectin"/>
</dbReference>
<dbReference type="InterPro" id="IPR001173">
    <property type="entry name" value="Glyco_trans_2-like"/>
</dbReference>
<evidence type="ECO:0000256" key="2">
    <source>
        <dbReference type="ARBA" id="ARBA00004323"/>
    </source>
</evidence>
<evidence type="ECO:0000256" key="8">
    <source>
        <dbReference type="ARBA" id="ARBA00023034"/>
    </source>
</evidence>
<reference evidence="16" key="1">
    <citation type="submission" date="2025-08" db="UniProtKB">
        <authorList>
            <consortium name="RefSeq"/>
        </authorList>
    </citation>
    <scope>IDENTIFICATION</scope>
</reference>
<evidence type="ECO:0000256" key="11">
    <source>
        <dbReference type="ARBA" id="ARBA00023180"/>
    </source>
</evidence>
<dbReference type="PANTHER" id="PTHR11675:SF63">
    <property type="entry name" value="POLYPEPTIDE N-ACETYLGALACTOSAMINYLTRANSFERASE"/>
    <property type="match status" value="1"/>
</dbReference>
<dbReference type="SUPFAM" id="SSF50370">
    <property type="entry name" value="Ricin B-like lectins"/>
    <property type="match status" value="1"/>
</dbReference>
<dbReference type="CDD" id="cd02510">
    <property type="entry name" value="pp-GalNAc-T"/>
    <property type="match status" value="1"/>
</dbReference>
<dbReference type="PANTHER" id="PTHR11675">
    <property type="entry name" value="N-ACETYLGALACTOSAMINYLTRANSFERASE"/>
    <property type="match status" value="1"/>
</dbReference>
<dbReference type="Gene3D" id="3.90.550.10">
    <property type="entry name" value="Spore Coat Polysaccharide Biosynthesis Protein SpsA, Chain A"/>
    <property type="match status" value="1"/>
</dbReference>
<dbReference type="GO" id="GO:0008593">
    <property type="term" value="P:regulation of Notch signaling pathway"/>
    <property type="evidence" value="ECO:0007669"/>
    <property type="project" value="TreeGrafter"/>
</dbReference>
<keyword evidence="10 13" id="KW-1015">Disulfide bond</keyword>
<dbReference type="FunFam" id="3.90.550.10:FF:000053">
    <property type="entry name" value="Polypeptide N-acetylgalactosaminyltransferase"/>
    <property type="match status" value="1"/>
</dbReference>
<evidence type="ECO:0000256" key="3">
    <source>
        <dbReference type="ARBA" id="ARBA00005680"/>
    </source>
</evidence>